<feature type="transmembrane region" description="Helical" evidence="1">
    <location>
        <begin position="25"/>
        <end position="50"/>
    </location>
</feature>
<protein>
    <submittedName>
        <fullName evidence="2">Uncharacterized protein</fullName>
    </submittedName>
</protein>
<dbReference type="RefSeq" id="WP_027022589.1">
    <property type="nucleotide sequence ID" value="NZ_CP097501.1"/>
</dbReference>
<name>A0AAE9HRP3_9NEIS</name>
<reference evidence="2" key="1">
    <citation type="submission" date="2022-05" db="EMBL/GenBank/DDBJ databases">
        <title>Alysiella filiformis genome sequencing.</title>
        <authorList>
            <person name="Viehboeck T."/>
        </authorList>
    </citation>
    <scope>NUCLEOTIDE SEQUENCE</scope>
    <source>
        <strain evidence="2">DSM 2580</strain>
    </source>
</reference>
<proteinExistence type="predicted"/>
<dbReference type="Proteomes" id="UP001056819">
    <property type="component" value="Chromosome"/>
</dbReference>
<sequence>MFKLYDEVRNVDGVKRYAYSSRRKMYLHSLFNVYALLGFVVGSGLVLLGMCWADPDFLVWLVSGVTAALR</sequence>
<organism evidence="2 3">
    <name type="scientific">Conchiformibius steedae DSM 2580</name>
    <dbReference type="NCBI Taxonomy" id="1121352"/>
    <lineage>
        <taxon>Bacteria</taxon>
        <taxon>Pseudomonadati</taxon>
        <taxon>Pseudomonadota</taxon>
        <taxon>Betaproteobacteria</taxon>
        <taxon>Neisseriales</taxon>
        <taxon>Neisseriaceae</taxon>
        <taxon>Conchiformibius</taxon>
    </lineage>
</organism>
<keyword evidence="1" id="KW-0472">Membrane</keyword>
<dbReference type="AlphaFoldDB" id="A0AAE9HRP3"/>
<evidence type="ECO:0000313" key="2">
    <source>
        <dbReference type="EMBL" id="URD66899.1"/>
    </source>
</evidence>
<dbReference type="EMBL" id="CP097501">
    <property type="protein sequence ID" value="URD66899.1"/>
    <property type="molecule type" value="Genomic_DNA"/>
</dbReference>
<accession>A0AAE9HRP3</accession>
<evidence type="ECO:0000313" key="3">
    <source>
        <dbReference type="Proteomes" id="UP001056819"/>
    </source>
</evidence>
<gene>
    <name evidence="2" type="ORF">LNQ82_06675</name>
</gene>
<keyword evidence="1" id="KW-1133">Transmembrane helix</keyword>
<keyword evidence="1" id="KW-0812">Transmembrane</keyword>
<evidence type="ECO:0000256" key="1">
    <source>
        <dbReference type="SAM" id="Phobius"/>
    </source>
</evidence>